<evidence type="ECO:0000313" key="3">
    <source>
        <dbReference type="Proteomes" id="UP001530400"/>
    </source>
</evidence>
<evidence type="ECO:0000256" key="1">
    <source>
        <dbReference type="SAM" id="SignalP"/>
    </source>
</evidence>
<keyword evidence="3" id="KW-1185">Reference proteome</keyword>
<feature type="chain" id="PRO_5044873490" description="RRM domain-containing protein" evidence="1">
    <location>
        <begin position="21"/>
        <end position="255"/>
    </location>
</feature>
<comment type="caution">
    <text evidence="2">The sequence shown here is derived from an EMBL/GenBank/DDBJ whole genome shotgun (WGS) entry which is preliminary data.</text>
</comment>
<dbReference type="SUPFAM" id="SSF54928">
    <property type="entry name" value="RNA-binding domain, RBD"/>
    <property type="match status" value="1"/>
</dbReference>
<organism evidence="2 3">
    <name type="scientific">Cyclotella atomus</name>
    <dbReference type="NCBI Taxonomy" id="382360"/>
    <lineage>
        <taxon>Eukaryota</taxon>
        <taxon>Sar</taxon>
        <taxon>Stramenopiles</taxon>
        <taxon>Ochrophyta</taxon>
        <taxon>Bacillariophyta</taxon>
        <taxon>Coscinodiscophyceae</taxon>
        <taxon>Thalassiosirophycidae</taxon>
        <taxon>Stephanodiscales</taxon>
        <taxon>Stephanodiscaceae</taxon>
        <taxon>Cyclotella</taxon>
    </lineage>
</organism>
<gene>
    <name evidence="2" type="ORF">ACHAWO_004391</name>
</gene>
<dbReference type="EMBL" id="JALLPJ020001360">
    <property type="protein sequence ID" value="KAL3767689.1"/>
    <property type="molecule type" value="Genomic_DNA"/>
</dbReference>
<proteinExistence type="predicted"/>
<reference evidence="2 3" key="1">
    <citation type="submission" date="2024-10" db="EMBL/GenBank/DDBJ databases">
        <title>Updated reference genomes for cyclostephanoid diatoms.</title>
        <authorList>
            <person name="Roberts W.R."/>
            <person name="Alverson A.J."/>
        </authorList>
    </citation>
    <scope>NUCLEOTIDE SEQUENCE [LARGE SCALE GENOMIC DNA]</scope>
    <source>
        <strain evidence="2 3">AJA010-31</strain>
    </source>
</reference>
<sequence length="255" mass="27990">MPSTRCLSLILPLLASSVSGFMPSAQRAPLSAMAPRVSSSLRMALDYNDPAVAEEFAAVQAMDYDDVLAELLETSIIPPAGMGDAEVRLWLVELRGMKKAAKAAKPEVYQNKFDEYYWEKPAFAELWERIKKKGDVNEENVCVEYCVEPEIARQRYSVGYTYLMDEIDAIVNAKPEVTSPTVRFSGFPSTMGDQGLMMTLQALGEVVDLSCDTSEDGRTLIGEVTFGSIDSAKAAIDQYDGMDMGVGDKLQMTSC</sequence>
<protein>
    <recommendedName>
        <fullName evidence="4">RRM domain-containing protein</fullName>
    </recommendedName>
</protein>
<keyword evidence="1" id="KW-0732">Signal</keyword>
<dbReference type="InterPro" id="IPR035979">
    <property type="entry name" value="RBD_domain_sf"/>
</dbReference>
<evidence type="ECO:0000313" key="2">
    <source>
        <dbReference type="EMBL" id="KAL3767689.1"/>
    </source>
</evidence>
<evidence type="ECO:0008006" key="4">
    <source>
        <dbReference type="Google" id="ProtNLM"/>
    </source>
</evidence>
<dbReference type="Proteomes" id="UP001530400">
    <property type="component" value="Unassembled WGS sequence"/>
</dbReference>
<accession>A0ABD3MUQ4</accession>
<dbReference type="AlphaFoldDB" id="A0ABD3MUQ4"/>
<name>A0ABD3MUQ4_9STRA</name>
<feature type="signal peptide" evidence="1">
    <location>
        <begin position="1"/>
        <end position="20"/>
    </location>
</feature>